<comment type="similarity">
    <text evidence="5">Belongs to the STT3 family.</text>
</comment>
<evidence type="ECO:0000256" key="11">
    <source>
        <dbReference type="ARBA" id="ARBA00022842"/>
    </source>
</evidence>
<dbReference type="PANTHER" id="PTHR13872">
    <property type="entry name" value="DOLICHYL-DIPHOSPHOOLIGOSACCHARIDE--PROTEIN GLYCOSYLTRANSFERASE SUBUNIT"/>
    <property type="match status" value="1"/>
</dbReference>
<evidence type="ECO:0000256" key="10">
    <source>
        <dbReference type="ARBA" id="ARBA00022723"/>
    </source>
</evidence>
<evidence type="ECO:0000256" key="15">
    <source>
        <dbReference type="ARBA" id="ARBA00048829"/>
    </source>
</evidence>
<comment type="pathway">
    <text evidence="4">Protein modification; protein glycosylation.</text>
</comment>
<reference evidence="19" key="1">
    <citation type="submission" date="2021-05" db="EMBL/GenBank/DDBJ databases">
        <title>A free-living protist that lacks canonical eukaryotic 1 DNA replication and segregation systems.</title>
        <authorList>
            <person name="Salas-Leiva D.E."/>
            <person name="Tromer E.C."/>
            <person name="Curtis B.A."/>
            <person name="Jerlstrom-Hultqvist J."/>
            <person name="Kolisko M."/>
            <person name="Yi Z."/>
            <person name="Salas-Leiva J.S."/>
            <person name="Gallot-Lavallee L."/>
            <person name="Kops G.J.P.L."/>
            <person name="Archibald J.M."/>
            <person name="Simpson A.G.B."/>
            <person name="Roger A.J."/>
        </authorList>
    </citation>
    <scope>NUCLEOTIDE SEQUENCE</scope>
    <source>
        <strain evidence="19">BICM</strain>
    </source>
</reference>
<feature type="transmembrane region" description="Helical" evidence="16">
    <location>
        <begin position="355"/>
        <end position="375"/>
    </location>
</feature>
<dbReference type="Gene3D" id="3.40.50.12610">
    <property type="match status" value="1"/>
</dbReference>
<dbReference type="InterPro" id="IPR048999">
    <property type="entry name" value="STT3-PglB_core"/>
</dbReference>
<comment type="cofactor">
    <cofactor evidence="2">
        <name>Mg(2+)</name>
        <dbReference type="ChEBI" id="CHEBI:18420"/>
    </cofactor>
</comment>
<dbReference type="UniPathway" id="UPA00378"/>
<gene>
    <name evidence="19" type="ORF">J8273_6253</name>
</gene>
<evidence type="ECO:0000259" key="18">
    <source>
        <dbReference type="Pfam" id="PF21436"/>
    </source>
</evidence>
<protein>
    <recommendedName>
        <fullName evidence="6">dolichyl-diphosphooligosaccharide--protein glycotransferase</fullName>
        <ecNumber evidence="6">2.4.99.18</ecNumber>
    </recommendedName>
</protein>
<comment type="catalytic activity">
    <reaction evidence="15">
        <text>a di-trans,poly-cis-dolichyl diphosphooligosaccharide + L-asparaginyl-[protein] = N(4)-(oligosaccharide-(1-&gt;4)-N-acetyl-beta-D-glucosaminyl-(1-&gt;4)-N-acetyl-beta-D-glucosaminyl)-L-asparaginyl-[protein] + a di-trans,poly-cis-dolichyl diphosphate + H(+)</text>
        <dbReference type="Rhea" id="RHEA:22980"/>
        <dbReference type="Rhea" id="RHEA-COMP:12804"/>
        <dbReference type="Rhea" id="RHEA-COMP:12805"/>
        <dbReference type="Rhea" id="RHEA-COMP:19506"/>
        <dbReference type="Rhea" id="RHEA-COMP:19509"/>
        <dbReference type="ChEBI" id="CHEBI:15378"/>
        <dbReference type="ChEBI" id="CHEBI:50347"/>
        <dbReference type="ChEBI" id="CHEBI:57497"/>
        <dbReference type="ChEBI" id="CHEBI:57570"/>
        <dbReference type="ChEBI" id="CHEBI:132529"/>
        <dbReference type="EC" id="2.4.99.18"/>
    </reaction>
</comment>
<feature type="transmembrane region" description="Helical" evidence="16">
    <location>
        <begin position="207"/>
        <end position="227"/>
    </location>
</feature>
<dbReference type="InterPro" id="IPR003674">
    <property type="entry name" value="Oligo_trans_STT3"/>
</dbReference>
<dbReference type="AlphaFoldDB" id="A0A8J6BVK0"/>
<evidence type="ECO:0000256" key="7">
    <source>
        <dbReference type="ARBA" id="ARBA00022676"/>
    </source>
</evidence>
<keyword evidence="7" id="KW-0328">Glycosyltransferase</keyword>
<name>A0A8J6BVK0_9EUKA</name>
<dbReference type="InterPro" id="IPR048307">
    <property type="entry name" value="STT3_N"/>
</dbReference>
<evidence type="ECO:0000256" key="1">
    <source>
        <dbReference type="ARBA" id="ARBA00001936"/>
    </source>
</evidence>
<evidence type="ECO:0000256" key="12">
    <source>
        <dbReference type="ARBA" id="ARBA00022989"/>
    </source>
</evidence>
<keyword evidence="10" id="KW-0479">Metal-binding</keyword>
<dbReference type="GO" id="GO:0016020">
    <property type="term" value="C:membrane"/>
    <property type="evidence" value="ECO:0007669"/>
    <property type="project" value="InterPro"/>
</dbReference>
<evidence type="ECO:0000256" key="13">
    <source>
        <dbReference type="ARBA" id="ARBA00023136"/>
    </source>
</evidence>
<keyword evidence="8 19" id="KW-0808">Transferase</keyword>
<feature type="transmembrane region" description="Helical" evidence="16">
    <location>
        <begin position="15"/>
        <end position="37"/>
    </location>
</feature>
<sequence length="686" mass="77145">MVKDDGIASETSMKALNIVILASIFILAFGVRLFAVIRYESVIHEFDPYFNYRATIYLIENGFEKFQNWFDDRTWYPIGRIVGGTLFPGLMTTAAILFKVLNYFHIFISIRDTCVFLAPFMAGLTAITAYFFGKDMRDDRTGLLAALLMALVPAYISRSVAGSYDNEAVSIFALLFAYLLWIKAVRHGSVLLAALTAAAYFYMAASWGAYVFIINLVPLYTLVSVLVGRYSVRLHVAYTTFYVLGIVMTMQIPFINYQPIQSAEHLAAAGIFVFMQGIGVLRYLSSRLPEHDLRRVFRNVGLTAVIGFFAVTVALELSGFVTPWSGRFKSFLDPTYAKAHIPIIASVSEHQPTTWGSFFFDLHILAFLVPAGVYFALDGLTDTNLFVLLYGVCAVYFSGVMIRMMLILAPVSCLLGALALSRVLDSLTTAVRSRINAKDVKAVVGAAAALVFLVGLLVSFTRHSVWATSEAYSSPSVVLMANTPTGRVVFDDFREAYSWLDHNTAEDAKVMSWWDYGYQLAQMSNRTTIVDNNTWNNTHIAMVGRAFAQNEDDAIVTIRLLDVDYVLVVFGGLVGYSSDDINKFLWMVRIGGGEFGGVHEQDYFNSRGQYTVDKSVSKTMRDSLMYRLCFHRFGEVVTDRRFPGGFDRVRNVEIGDKDIKLKHFEEVFTSQHWMVRIYKVKLENNW</sequence>
<dbReference type="Pfam" id="PF02516">
    <property type="entry name" value="STT3"/>
    <property type="match status" value="1"/>
</dbReference>
<dbReference type="EC" id="2.4.99.18" evidence="6"/>
<evidence type="ECO:0000313" key="19">
    <source>
        <dbReference type="EMBL" id="KAG9391491.1"/>
    </source>
</evidence>
<feature type="transmembrane region" description="Helical" evidence="16">
    <location>
        <begin position="168"/>
        <end position="201"/>
    </location>
</feature>
<feature type="domain" description="Oligosaccharyl transferase STT3 N-terminal" evidence="17">
    <location>
        <begin position="16"/>
        <end position="415"/>
    </location>
</feature>
<evidence type="ECO:0000256" key="2">
    <source>
        <dbReference type="ARBA" id="ARBA00001946"/>
    </source>
</evidence>
<dbReference type="GO" id="GO:0004579">
    <property type="term" value="F:dolichyl-diphosphooligosaccharide-protein glycotransferase activity"/>
    <property type="evidence" value="ECO:0007669"/>
    <property type="project" value="UniProtKB-EC"/>
</dbReference>
<feature type="transmembrane region" description="Helical" evidence="16">
    <location>
        <begin position="266"/>
        <end position="284"/>
    </location>
</feature>
<evidence type="ECO:0000256" key="14">
    <source>
        <dbReference type="ARBA" id="ARBA00023211"/>
    </source>
</evidence>
<dbReference type="OrthoDB" id="10261066at2759"/>
<evidence type="ECO:0000256" key="5">
    <source>
        <dbReference type="ARBA" id="ARBA00010810"/>
    </source>
</evidence>
<keyword evidence="14" id="KW-0464">Manganese</keyword>
<keyword evidence="9 16" id="KW-0812">Transmembrane</keyword>
<evidence type="ECO:0000256" key="9">
    <source>
        <dbReference type="ARBA" id="ARBA00022692"/>
    </source>
</evidence>
<feature type="transmembrane region" description="Helical" evidence="16">
    <location>
        <begin position="139"/>
        <end position="156"/>
    </location>
</feature>
<evidence type="ECO:0000256" key="3">
    <source>
        <dbReference type="ARBA" id="ARBA00004127"/>
    </source>
</evidence>
<evidence type="ECO:0000256" key="4">
    <source>
        <dbReference type="ARBA" id="ARBA00004922"/>
    </source>
</evidence>
<accession>A0A8J6BVK0</accession>
<dbReference type="Pfam" id="PF21436">
    <property type="entry name" value="STT3-PglB_core"/>
    <property type="match status" value="1"/>
</dbReference>
<comment type="caution">
    <text evidence="19">The sequence shown here is derived from an EMBL/GenBank/DDBJ whole genome shotgun (WGS) entry which is preliminary data.</text>
</comment>
<proteinExistence type="inferred from homology"/>
<comment type="cofactor">
    <cofactor evidence="1">
        <name>Mn(2+)</name>
        <dbReference type="ChEBI" id="CHEBI:29035"/>
    </cofactor>
</comment>
<keyword evidence="20" id="KW-1185">Reference proteome</keyword>
<keyword evidence="11" id="KW-0460">Magnesium</keyword>
<evidence type="ECO:0000256" key="6">
    <source>
        <dbReference type="ARBA" id="ARBA00012605"/>
    </source>
</evidence>
<evidence type="ECO:0000259" key="17">
    <source>
        <dbReference type="Pfam" id="PF02516"/>
    </source>
</evidence>
<dbReference type="EMBL" id="JAHDYR010000053">
    <property type="protein sequence ID" value="KAG9391491.1"/>
    <property type="molecule type" value="Genomic_DNA"/>
</dbReference>
<organism evidence="19 20">
    <name type="scientific">Carpediemonas membranifera</name>
    <dbReference type="NCBI Taxonomy" id="201153"/>
    <lineage>
        <taxon>Eukaryota</taxon>
        <taxon>Metamonada</taxon>
        <taxon>Carpediemonas-like organisms</taxon>
        <taxon>Carpediemonas</taxon>
    </lineage>
</organism>
<feature type="domain" description="STT3/PglB/AglB core" evidence="18">
    <location>
        <begin position="509"/>
        <end position="566"/>
    </location>
</feature>
<feature type="transmembrane region" description="Helical" evidence="16">
    <location>
        <begin position="440"/>
        <end position="460"/>
    </location>
</feature>
<feature type="transmembrane region" description="Helical" evidence="16">
    <location>
        <begin position="234"/>
        <end position="254"/>
    </location>
</feature>
<dbReference type="GO" id="GO:0046872">
    <property type="term" value="F:metal ion binding"/>
    <property type="evidence" value="ECO:0007669"/>
    <property type="project" value="UniProtKB-KW"/>
</dbReference>
<comment type="subcellular location">
    <subcellularLocation>
        <location evidence="3">Endomembrane system</location>
        <topology evidence="3">Multi-pass membrane protein</topology>
    </subcellularLocation>
</comment>
<feature type="transmembrane region" description="Helical" evidence="16">
    <location>
        <begin position="387"/>
        <end position="420"/>
    </location>
</feature>
<keyword evidence="13 16" id="KW-0472">Membrane</keyword>
<evidence type="ECO:0000313" key="20">
    <source>
        <dbReference type="Proteomes" id="UP000717585"/>
    </source>
</evidence>
<feature type="transmembrane region" description="Helical" evidence="16">
    <location>
        <begin position="296"/>
        <end position="315"/>
    </location>
</feature>
<dbReference type="PANTHER" id="PTHR13872:SF1">
    <property type="entry name" value="DOLICHYL-DIPHOSPHOOLIGOSACCHARIDE--PROTEIN GLYCOSYLTRANSFERASE SUBUNIT STT3B"/>
    <property type="match status" value="1"/>
</dbReference>
<feature type="transmembrane region" description="Helical" evidence="16">
    <location>
        <begin position="113"/>
        <end position="133"/>
    </location>
</feature>
<feature type="transmembrane region" description="Helical" evidence="16">
    <location>
        <begin position="78"/>
        <end position="101"/>
    </location>
</feature>
<evidence type="ECO:0000256" key="8">
    <source>
        <dbReference type="ARBA" id="ARBA00022679"/>
    </source>
</evidence>
<evidence type="ECO:0000256" key="16">
    <source>
        <dbReference type="SAM" id="Phobius"/>
    </source>
</evidence>
<dbReference type="GO" id="GO:0012505">
    <property type="term" value="C:endomembrane system"/>
    <property type="evidence" value="ECO:0007669"/>
    <property type="project" value="UniProtKB-SubCell"/>
</dbReference>
<dbReference type="Proteomes" id="UP000717585">
    <property type="component" value="Unassembled WGS sequence"/>
</dbReference>
<keyword evidence="12 16" id="KW-1133">Transmembrane helix</keyword>